<sequence length="354" mass="37309">MDRPFTIALAIPLQGPGGIFGPSCELVARLASEQLNAAAGLLGREVRLHVVDAGAPPRQVATELQFMARSGFIDAVTGWHISSVREVVAPALPDAIPYLYTSLHEGGRPGGAILVGEHPSSQVIPALAWLRREIGLTRWAVIGSDYVWPRGTAATVSASAGAAEIEIVREEFVPYGCADFRPAIERIRRTTAQAVLMLLVGRDAVLFNRQFAAAGLADRLSRFTPLMEENMLLASGAESTRNLFVAAAYFSSLTTTSALDLVGEYAGRFGPSAPVLNNEAESCYEGILALAAAVRAAGSGDGTAIRAAALTGFSYEGPRGTVRVGSAGSDQDIYIARASGYEFEVMDALTAPAR</sequence>
<comment type="similarity">
    <text evidence="1">Belongs to the leucine-binding protein family.</text>
</comment>
<reference evidence="4" key="1">
    <citation type="submission" date="2020-03" db="EMBL/GenBank/DDBJ databases">
        <title>Draft sequencing of Calidifontibacter sp. DB0510.</title>
        <authorList>
            <person name="Kim D.-U."/>
        </authorList>
    </citation>
    <scope>NUCLEOTIDE SEQUENCE</scope>
    <source>
        <strain evidence="4">DB0510</strain>
    </source>
</reference>
<evidence type="ECO:0000313" key="4">
    <source>
        <dbReference type="EMBL" id="NHN57291.1"/>
    </source>
</evidence>
<dbReference type="PANTHER" id="PTHR47628">
    <property type="match status" value="1"/>
</dbReference>
<dbReference type="InterPro" id="IPR028082">
    <property type="entry name" value="Peripla_BP_I"/>
</dbReference>
<dbReference type="Proteomes" id="UP000744769">
    <property type="component" value="Unassembled WGS sequence"/>
</dbReference>
<keyword evidence="2" id="KW-0732">Signal</keyword>
<accession>A0A967B1W1</accession>
<dbReference type="InterPro" id="IPR028081">
    <property type="entry name" value="Leu-bd"/>
</dbReference>
<organism evidence="4 5">
    <name type="scientific">Metallococcus carri</name>
    <dbReference type="NCBI Taxonomy" id="1656884"/>
    <lineage>
        <taxon>Bacteria</taxon>
        <taxon>Bacillati</taxon>
        <taxon>Actinomycetota</taxon>
        <taxon>Actinomycetes</taxon>
        <taxon>Micrococcales</taxon>
        <taxon>Dermacoccaceae</taxon>
        <taxon>Metallococcus</taxon>
    </lineage>
</organism>
<name>A0A967B1W1_9MICO</name>
<keyword evidence="5" id="KW-1185">Reference proteome</keyword>
<dbReference type="EMBL" id="JAAOIV010000014">
    <property type="protein sequence ID" value="NHN57291.1"/>
    <property type="molecule type" value="Genomic_DNA"/>
</dbReference>
<dbReference type="SUPFAM" id="SSF53822">
    <property type="entry name" value="Periplasmic binding protein-like I"/>
    <property type="match status" value="1"/>
</dbReference>
<dbReference type="CDD" id="cd06358">
    <property type="entry name" value="PBP1_NHase"/>
    <property type="match status" value="1"/>
</dbReference>
<dbReference type="AlphaFoldDB" id="A0A967B1W1"/>
<dbReference type="PANTHER" id="PTHR47628:SF1">
    <property type="entry name" value="ALIPHATIC AMIDASE EXPRESSION-REGULATING PROTEIN"/>
    <property type="match status" value="1"/>
</dbReference>
<gene>
    <name evidence="4" type="ORF">G9U51_16085</name>
</gene>
<evidence type="ECO:0000256" key="1">
    <source>
        <dbReference type="ARBA" id="ARBA00010062"/>
    </source>
</evidence>
<dbReference type="RefSeq" id="WP_166198454.1">
    <property type="nucleotide sequence ID" value="NZ_JAAOIV010000014.1"/>
</dbReference>
<dbReference type="Pfam" id="PF13458">
    <property type="entry name" value="Peripla_BP_6"/>
    <property type="match status" value="1"/>
</dbReference>
<evidence type="ECO:0000256" key="2">
    <source>
        <dbReference type="ARBA" id="ARBA00022729"/>
    </source>
</evidence>
<evidence type="ECO:0000313" key="5">
    <source>
        <dbReference type="Proteomes" id="UP000744769"/>
    </source>
</evidence>
<proteinExistence type="inferred from homology"/>
<dbReference type="Gene3D" id="3.40.50.2300">
    <property type="match status" value="2"/>
</dbReference>
<evidence type="ECO:0000259" key="3">
    <source>
        <dbReference type="Pfam" id="PF13458"/>
    </source>
</evidence>
<feature type="domain" description="Leucine-binding protein" evidence="3">
    <location>
        <begin position="5"/>
        <end position="337"/>
    </location>
</feature>
<protein>
    <submittedName>
        <fullName evidence="4">Substrate-binding domain-containing protein</fullName>
    </submittedName>
</protein>
<comment type="caution">
    <text evidence="4">The sequence shown here is derived from an EMBL/GenBank/DDBJ whole genome shotgun (WGS) entry which is preliminary data.</text>
</comment>